<name>A0A3P9MD68_ORYLA</name>
<feature type="region of interest" description="Disordered" evidence="8">
    <location>
        <begin position="152"/>
        <end position="178"/>
    </location>
</feature>
<dbReference type="GO" id="GO:0019229">
    <property type="term" value="P:regulation of vasoconstriction"/>
    <property type="evidence" value="ECO:0007669"/>
    <property type="project" value="InterPro"/>
</dbReference>
<accession>A0A3P9MD68</accession>
<dbReference type="Ensembl" id="ENSORLT00020033116.1">
    <property type="protein sequence ID" value="ENSORLP00020030898.1"/>
    <property type="gene ID" value="ENSORLG00020015646.1"/>
</dbReference>
<evidence type="ECO:0000313" key="10">
    <source>
        <dbReference type="Ensembl" id="ENSORLP00020030898.1"/>
    </source>
</evidence>
<feature type="compositionally biased region" description="Basic and acidic residues" evidence="8">
    <location>
        <begin position="152"/>
        <end position="165"/>
    </location>
</feature>
<evidence type="ECO:0000256" key="5">
    <source>
        <dbReference type="ARBA" id="ARBA00023322"/>
    </source>
</evidence>
<dbReference type="InterPro" id="IPR019764">
    <property type="entry name" value="Endothelin_toxin_CS"/>
</dbReference>
<feature type="region of interest" description="Disordered" evidence="8">
    <location>
        <begin position="229"/>
        <end position="251"/>
    </location>
</feature>
<reference evidence="10 11" key="2">
    <citation type="submission" date="2017-04" db="EMBL/GenBank/DDBJ databases">
        <title>CpG methylation of centromeres and impact of large insertions on vertebrate speciation.</title>
        <authorList>
            <person name="Ichikawa K."/>
            <person name="Yoshimura J."/>
            <person name="Morishita S."/>
        </authorList>
    </citation>
    <scope>NUCLEOTIDE SEQUENCE</scope>
    <source>
        <strain evidence="10 11">HNI</strain>
    </source>
</reference>
<dbReference type="AlphaFoldDB" id="A0A3P9MD68"/>
<feature type="domain" description="Endothelin-like toxin" evidence="9">
    <location>
        <begin position="135"/>
        <end position="156"/>
    </location>
</feature>
<reference evidence="10" key="4">
    <citation type="submission" date="2025-09" db="UniProtKB">
        <authorList>
            <consortium name="Ensembl"/>
        </authorList>
    </citation>
    <scope>IDENTIFICATION</scope>
    <source>
        <strain evidence="10">HNI</strain>
    </source>
</reference>
<comment type="subcellular location">
    <subcellularLocation>
        <location evidence="1">Secreted</location>
    </subcellularLocation>
</comment>
<evidence type="ECO:0000256" key="1">
    <source>
        <dbReference type="ARBA" id="ARBA00004613"/>
    </source>
</evidence>
<evidence type="ECO:0000256" key="2">
    <source>
        <dbReference type="ARBA" id="ARBA00010959"/>
    </source>
</evidence>
<evidence type="ECO:0000256" key="7">
    <source>
        <dbReference type="ARBA" id="ARBA00046081"/>
    </source>
</evidence>
<organism evidence="10 11">
    <name type="scientific">Oryzias latipes</name>
    <name type="common">Japanese rice fish</name>
    <name type="synonym">Japanese killifish</name>
    <dbReference type="NCBI Taxonomy" id="8090"/>
    <lineage>
        <taxon>Eukaryota</taxon>
        <taxon>Metazoa</taxon>
        <taxon>Chordata</taxon>
        <taxon>Craniata</taxon>
        <taxon>Vertebrata</taxon>
        <taxon>Euteleostomi</taxon>
        <taxon>Actinopterygii</taxon>
        <taxon>Neopterygii</taxon>
        <taxon>Teleostei</taxon>
        <taxon>Neoteleostei</taxon>
        <taxon>Acanthomorphata</taxon>
        <taxon>Ovalentaria</taxon>
        <taxon>Atherinomorphae</taxon>
        <taxon>Beloniformes</taxon>
        <taxon>Adrianichthyidae</taxon>
        <taxon>Oryziinae</taxon>
        <taxon>Oryzias</taxon>
    </lineage>
</organism>
<dbReference type="Pfam" id="PF00322">
    <property type="entry name" value="Endothelin"/>
    <property type="match status" value="1"/>
</dbReference>
<dbReference type="GO" id="GO:0005576">
    <property type="term" value="C:extracellular region"/>
    <property type="evidence" value="ECO:0007669"/>
    <property type="project" value="UniProtKB-SubCell"/>
</dbReference>
<feature type="domain" description="Endothelin-like toxin" evidence="9">
    <location>
        <begin position="81"/>
        <end position="102"/>
    </location>
</feature>
<reference key="1">
    <citation type="journal article" date="2007" name="Nature">
        <title>The medaka draft genome and insights into vertebrate genome evolution.</title>
        <authorList>
            <person name="Kasahara M."/>
            <person name="Naruse K."/>
            <person name="Sasaki S."/>
            <person name="Nakatani Y."/>
            <person name="Qu W."/>
            <person name="Ahsan B."/>
            <person name="Yamada T."/>
            <person name="Nagayasu Y."/>
            <person name="Doi K."/>
            <person name="Kasai Y."/>
            <person name="Jindo T."/>
            <person name="Kobayashi D."/>
            <person name="Shimada A."/>
            <person name="Toyoda A."/>
            <person name="Kuroki Y."/>
            <person name="Fujiyama A."/>
            <person name="Sasaki T."/>
            <person name="Shimizu A."/>
            <person name="Asakawa S."/>
            <person name="Shimizu N."/>
            <person name="Hashimoto S."/>
            <person name="Yang J."/>
            <person name="Lee Y."/>
            <person name="Matsushima K."/>
            <person name="Sugano S."/>
            <person name="Sakaizumi M."/>
            <person name="Narita T."/>
            <person name="Ohishi K."/>
            <person name="Haga S."/>
            <person name="Ohta F."/>
            <person name="Nomoto H."/>
            <person name="Nogata K."/>
            <person name="Morishita T."/>
            <person name="Endo T."/>
            <person name="Shin-I T."/>
            <person name="Takeda H."/>
            <person name="Morishita S."/>
            <person name="Kohara Y."/>
        </authorList>
    </citation>
    <scope>NUCLEOTIDE SEQUENCE [LARGE SCALE GENOMIC DNA]</scope>
    <source>
        <strain>Hd-rR</strain>
    </source>
</reference>
<sequence length="251" mass="28050">KSGSPCCQCSGLVWTGLSAQVTSTPTETCWHAQHQQSPSSYARNRWILTIALFSPIVLAQPSAQTPSAAGISAQLHVRHKRCSCATFLDKECVYFCHLDIIWVNTPERVVSYGLGNAPRAKRALLDSMATSIQPRCQCVREDDSSCANFCHRRDTETGTPPRREAPLGTKPGGGTRHTERMKKNMAWKAVLRARLLLQTWRDRGRHRVRAPPPPSDSPQRIGSSLRRILQPEERSPLSQRGFRFSPGLRNI</sequence>
<evidence type="ECO:0000256" key="8">
    <source>
        <dbReference type="SAM" id="MobiDB-lite"/>
    </source>
</evidence>
<evidence type="ECO:0000256" key="4">
    <source>
        <dbReference type="ARBA" id="ARBA00022858"/>
    </source>
</evidence>
<dbReference type="PRINTS" id="PR00365">
    <property type="entry name" value="ENDOTHELIN"/>
</dbReference>
<dbReference type="Proteomes" id="UP000265180">
    <property type="component" value="Chromosome 11"/>
</dbReference>
<dbReference type="PANTHER" id="PTHR13874:SF10">
    <property type="entry name" value="ENDOTHELIN-1"/>
    <property type="match status" value="1"/>
</dbReference>
<reference evidence="10" key="3">
    <citation type="submission" date="2025-08" db="UniProtKB">
        <authorList>
            <consortium name="Ensembl"/>
        </authorList>
    </citation>
    <scope>IDENTIFICATION</scope>
    <source>
        <strain evidence="10">HNI</strain>
    </source>
</reference>
<protein>
    <recommendedName>
        <fullName evidence="6">Endothelin-1</fullName>
    </recommendedName>
</protein>
<evidence type="ECO:0000256" key="3">
    <source>
        <dbReference type="ARBA" id="ARBA00022525"/>
    </source>
</evidence>
<dbReference type="PANTHER" id="PTHR13874">
    <property type="entry name" value="ENDOTHELIN"/>
    <property type="match status" value="1"/>
</dbReference>
<evidence type="ECO:0000313" key="11">
    <source>
        <dbReference type="Proteomes" id="UP000265180"/>
    </source>
</evidence>
<evidence type="ECO:0000259" key="9">
    <source>
        <dbReference type="SMART" id="SM00272"/>
    </source>
</evidence>
<dbReference type="SMART" id="SM00272">
    <property type="entry name" value="END"/>
    <property type="match status" value="2"/>
</dbReference>
<dbReference type="InterPro" id="IPR020475">
    <property type="entry name" value="Endothelin"/>
</dbReference>
<proteinExistence type="inferred from homology"/>
<comment type="similarity">
    <text evidence="2">Belongs to the endothelin/sarafotoxin family.</text>
</comment>
<feature type="region of interest" description="Disordered" evidence="8">
    <location>
        <begin position="203"/>
        <end position="222"/>
    </location>
</feature>
<comment type="function">
    <text evidence="7">Endothelins are endothelium-derived vasoconstrictor peptides. Probable ligand for G-protein coupled receptors EDNRA and EDNRB which activates PTK2B, BCAR1, BCAR3 and, GTPases RAP1 and RHOA cascade in glomerular mesangial cells. Also binds the DEAR/FBXW7-AS1 receptor. Promotes mesenteric arterial wall remodeling via activation of ROCK signaling and subsequent colocalization of NFATC3 with F-actin filaments. NFATC3 then translocates to the nucleus where it subsequently promotes the transcription of the smooth muscle hypertrophy and differentiation marker ACTA2.</text>
</comment>
<dbReference type="InterPro" id="IPR001928">
    <property type="entry name" value="Endothln-like_toxin"/>
</dbReference>
<dbReference type="GO" id="GO:0042310">
    <property type="term" value="P:vasoconstriction"/>
    <property type="evidence" value="ECO:0007669"/>
    <property type="project" value="UniProtKB-KW"/>
</dbReference>
<dbReference type="PROSITE" id="PS00270">
    <property type="entry name" value="ENDOTHELIN"/>
    <property type="match status" value="1"/>
</dbReference>
<evidence type="ECO:0000256" key="6">
    <source>
        <dbReference type="ARBA" id="ARBA00040197"/>
    </source>
</evidence>
<keyword evidence="5" id="KW-0839">Vasoconstrictor</keyword>
<keyword evidence="4" id="KW-0838">Vasoactive</keyword>
<keyword evidence="3" id="KW-0964">Secreted</keyword>